<feature type="compositionally biased region" description="Pro residues" evidence="1">
    <location>
        <begin position="50"/>
        <end position="60"/>
    </location>
</feature>
<evidence type="ECO:0000313" key="3">
    <source>
        <dbReference type="Proteomes" id="UP001215598"/>
    </source>
</evidence>
<feature type="compositionally biased region" description="Low complexity" evidence="1">
    <location>
        <begin position="61"/>
        <end position="74"/>
    </location>
</feature>
<organism evidence="2 3">
    <name type="scientific">Mycena metata</name>
    <dbReference type="NCBI Taxonomy" id="1033252"/>
    <lineage>
        <taxon>Eukaryota</taxon>
        <taxon>Fungi</taxon>
        <taxon>Dikarya</taxon>
        <taxon>Basidiomycota</taxon>
        <taxon>Agaricomycotina</taxon>
        <taxon>Agaricomycetes</taxon>
        <taxon>Agaricomycetidae</taxon>
        <taxon>Agaricales</taxon>
        <taxon>Marasmiineae</taxon>
        <taxon>Mycenaceae</taxon>
        <taxon>Mycena</taxon>
    </lineage>
</organism>
<gene>
    <name evidence="2" type="ORF">B0H16DRAFT_1902478</name>
</gene>
<dbReference type="Proteomes" id="UP001215598">
    <property type="component" value="Unassembled WGS sequence"/>
</dbReference>
<evidence type="ECO:0000313" key="2">
    <source>
        <dbReference type="EMBL" id="KAJ7702171.1"/>
    </source>
</evidence>
<name>A0AAD7GR74_9AGAR</name>
<sequence length="512" mass="56506">MSTQRHSLVSPYQHDRTSTARTSPQPQPQPIPASSPSPAVSTPLVGPRRASPPPPPPGPPTQQHEQQQHAPPAHYAYDMQPRRVHVRPAPARPDPPAVRAPPAPDQHRYDPHAPHQPYPPPYPACGLFQRTHSRPRPEQFPHKCGLLVASILPAGQGVSRLSRFYLLPPVLRAPTSAAASSGALGPYRGRLSLHVPFPVLRLRLRLRLRCSSFLLLPSLRACESFAGFFLLLALTSSSSSLPLLREDEVAFPVFFFFADLPFRDWPLWDGCTRLQLAAYAYTSRRRRVQWWRVRCSERRMILRVLVFVAGCSWARVLVGLVCLRVSYHIRVRCSADAGALELFIRAVRMPTPDVPPSFPPLHFRLAALSLAASSPSFLEAFFSLLPSCAGRDADAAHGTHARTCRDDVARYVHARRSRVDGDDARGRRTCGQGGDVHRAARTGTGTTPLRPLVGLVIRAVEGAFFFRAHLLCLVLPLLERTPHAAQMERVGGAGRGGFCALSAVGHCGRRRE</sequence>
<feature type="compositionally biased region" description="Pro residues" evidence="1">
    <location>
        <begin position="90"/>
        <end position="104"/>
    </location>
</feature>
<proteinExistence type="predicted"/>
<reference evidence="2" key="1">
    <citation type="submission" date="2023-03" db="EMBL/GenBank/DDBJ databases">
        <title>Massive genome expansion in bonnet fungi (Mycena s.s.) driven by repeated elements and novel gene families across ecological guilds.</title>
        <authorList>
            <consortium name="Lawrence Berkeley National Laboratory"/>
            <person name="Harder C.B."/>
            <person name="Miyauchi S."/>
            <person name="Viragh M."/>
            <person name="Kuo A."/>
            <person name="Thoen E."/>
            <person name="Andreopoulos B."/>
            <person name="Lu D."/>
            <person name="Skrede I."/>
            <person name="Drula E."/>
            <person name="Henrissat B."/>
            <person name="Morin E."/>
            <person name="Kohler A."/>
            <person name="Barry K."/>
            <person name="LaButti K."/>
            <person name="Morin E."/>
            <person name="Salamov A."/>
            <person name="Lipzen A."/>
            <person name="Mereny Z."/>
            <person name="Hegedus B."/>
            <person name="Baldrian P."/>
            <person name="Stursova M."/>
            <person name="Weitz H."/>
            <person name="Taylor A."/>
            <person name="Grigoriev I.V."/>
            <person name="Nagy L.G."/>
            <person name="Martin F."/>
            <person name="Kauserud H."/>
        </authorList>
    </citation>
    <scope>NUCLEOTIDE SEQUENCE</scope>
    <source>
        <strain evidence="2">CBHHK182m</strain>
    </source>
</reference>
<feature type="region of interest" description="Disordered" evidence="1">
    <location>
        <begin position="422"/>
        <end position="443"/>
    </location>
</feature>
<keyword evidence="3" id="KW-1185">Reference proteome</keyword>
<comment type="caution">
    <text evidence="2">The sequence shown here is derived from an EMBL/GenBank/DDBJ whole genome shotgun (WGS) entry which is preliminary data.</text>
</comment>
<feature type="compositionally biased region" description="Pro residues" evidence="1">
    <location>
        <begin position="25"/>
        <end position="35"/>
    </location>
</feature>
<protein>
    <submittedName>
        <fullName evidence="2">Uncharacterized protein</fullName>
    </submittedName>
</protein>
<accession>A0AAD7GR74</accession>
<evidence type="ECO:0000256" key="1">
    <source>
        <dbReference type="SAM" id="MobiDB-lite"/>
    </source>
</evidence>
<feature type="region of interest" description="Disordered" evidence="1">
    <location>
        <begin position="1"/>
        <end position="120"/>
    </location>
</feature>
<dbReference type="AlphaFoldDB" id="A0AAD7GR74"/>
<dbReference type="EMBL" id="JARKIB010000517">
    <property type="protein sequence ID" value="KAJ7702171.1"/>
    <property type="molecule type" value="Genomic_DNA"/>
</dbReference>